<name>A0A1I7RIK6_BURXY</name>
<evidence type="ECO:0000313" key="6">
    <source>
        <dbReference type="WBParaSite" id="BXY_0053800.1"/>
    </source>
</evidence>
<evidence type="ECO:0000313" key="5">
    <source>
        <dbReference type="Proteomes" id="UP000659654"/>
    </source>
</evidence>
<keyword evidence="1" id="KW-0812">Transmembrane</keyword>
<protein>
    <submittedName>
        <fullName evidence="2">(pine wood nematode) hypothetical protein</fullName>
    </submittedName>
</protein>
<feature type="transmembrane region" description="Helical" evidence="1">
    <location>
        <begin position="74"/>
        <end position="97"/>
    </location>
</feature>
<dbReference type="Proteomes" id="UP000582659">
    <property type="component" value="Unassembled WGS sequence"/>
</dbReference>
<reference evidence="3" key="2">
    <citation type="submission" date="2020-08" db="EMBL/GenBank/DDBJ databases">
        <authorList>
            <person name="Kikuchi T."/>
        </authorList>
    </citation>
    <scope>NUCLEOTIDE SEQUENCE</scope>
    <source>
        <strain evidence="2">Ka4C1</strain>
    </source>
</reference>
<dbReference type="EMBL" id="CAJFDI010000004">
    <property type="protein sequence ID" value="CAD5228299.1"/>
    <property type="molecule type" value="Genomic_DNA"/>
</dbReference>
<keyword evidence="5" id="KW-1185">Reference proteome</keyword>
<organism evidence="4 6">
    <name type="scientific">Bursaphelenchus xylophilus</name>
    <name type="common">Pinewood nematode worm</name>
    <name type="synonym">Aphelenchoides xylophilus</name>
    <dbReference type="NCBI Taxonomy" id="6326"/>
    <lineage>
        <taxon>Eukaryota</taxon>
        <taxon>Metazoa</taxon>
        <taxon>Ecdysozoa</taxon>
        <taxon>Nematoda</taxon>
        <taxon>Chromadorea</taxon>
        <taxon>Rhabditida</taxon>
        <taxon>Tylenchina</taxon>
        <taxon>Tylenchomorpha</taxon>
        <taxon>Aphelenchoidea</taxon>
        <taxon>Aphelenchoididae</taxon>
        <taxon>Bursaphelenchus</taxon>
    </lineage>
</organism>
<keyword evidence="1" id="KW-0472">Membrane</keyword>
<reference evidence="6" key="1">
    <citation type="submission" date="2016-11" db="UniProtKB">
        <authorList>
            <consortium name="WormBaseParasite"/>
        </authorList>
    </citation>
    <scope>IDENTIFICATION</scope>
</reference>
<evidence type="ECO:0000313" key="3">
    <source>
        <dbReference type="EMBL" id="CAG9118850.1"/>
    </source>
</evidence>
<feature type="transmembrane region" description="Helical" evidence="1">
    <location>
        <begin position="151"/>
        <end position="171"/>
    </location>
</feature>
<dbReference type="EMBL" id="CAJFCV020000004">
    <property type="protein sequence ID" value="CAG9118850.1"/>
    <property type="molecule type" value="Genomic_DNA"/>
</dbReference>
<dbReference type="Proteomes" id="UP000659654">
    <property type="component" value="Unassembled WGS sequence"/>
</dbReference>
<gene>
    <name evidence="2" type="ORF">BXYJ_LOCUS10375</name>
</gene>
<proteinExistence type="predicted"/>
<feature type="transmembrane region" description="Helical" evidence="1">
    <location>
        <begin position="109"/>
        <end position="131"/>
    </location>
</feature>
<evidence type="ECO:0000313" key="4">
    <source>
        <dbReference type="Proteomes" id="UP000095284"/>
    </source>
</evidence>
<evidence type="ECO:0000256" key="1">
    <source>
        <dbReference type="SAM" id="Phobius"/>
    </source>
</evidence>
<keyword evidence="1" id="KW-1133">Transmembrane helix</keyword>
<accession>A0A1I7RIK6</accession>
<dbReference type="WBParaSite" id="BXY_0053800.1">
    <property type="protein sequence ID" value="BXY_0053800.1"/>
    <property type="gene ID" value="BXY_0053800"/>
</dbReference>
<feature type="transmembrane region" description="Helical" evidence="1">
    <location>
        <begin position="22"/>
        <end position="42"/>
    </location>
</feature>
<dbReference type="Proteomes" id="UP000095284">
    <property type="component" value="Unplaced"/>
</dbReference>
<feature type="transmembrane region" description="Helical" evidence="1">
    <location>
        <begin position="48"/>
        <end position="67"/>
    </location>
</feature>
<evidence type="ECO:0000313" key="2">
    <source>
        <dbReference type="EMBL" id="CAD5228299.1"/>
    </source>
</evidence>
<sequence>MGLKPTSSNPNCCLYGRCMQKFYMLLHFMLVYIQGYFIFMAIMDQDYILIAMPVICFLTYAIFYVGFCLQEKLFCIPVFLVDLISIPYFFYLAYYYYQPAFDAEGDRSLHIIAFACALTTAILKTTVFPVIYRAYKLLPYPEDHEMGSDMLTMGVFSIIFPLLLACAFLTISGGNSGGSNCGGCASSGNGCNCSDDSDDEGPRMVGVSTIT</sequence>
<dbReference type="AlphaFoldDB" id="A0A1I7RIK6"/>